<sequence length="400" mass="43895">MIVDIVWWDLDGSTQTIESLKAHLDDDTVGRWANVPGLRAKHWIADAEKNRWGAIMLWEGDRPAAHLLPPNDAQNLIGRPVAERSRFTVAATAESGDVQQFMRTLEPALLHTDAAGSGRTSRPIDYIVADAFTRTPLEGNPVAVFLLDEPLPAQRMQQIAREMNLSETTFVMPPKQGGDVHVRIFTPVNELPFAGHPLLGTAVALRHVKAQDRFVFETGMGLVPFEVQSEAPGLAFVTMQQPIPTWQRYEHADRLLDALGVKASLLPVEAYRNGPRHVFVTCPDASALSDVHPDHRALTAFDDMSAICIAPAGDHWRARMFSPAYGVVEDAATGSAAGPIAIHLARHGRIPWDQPLHILQGVEIKRPSHMYAHVTGTEHHIQSVKVSGHGTVIARGRLGI</sequence>
<dbReference type="SUPFAM" id="SSF54506">
    <property type="entry name" value="Diaminopimelate epimerase-like"/>
    <property type="match status" value="1"/>
</dbReference>
<dbReference type="GO" id="GO:0016853">
    <property type="term" value="F:isomerase activity"/>
    <property type="evidence" value="ECO:0007669"/>
    <property type="project" value="TreeGrafter"/>
</dbReference>
<dbReference type="GO" id="GO:0005737">
    <property type="term" value="C:cytoplasm"/>
    <property type="evidence" value="ECO:0007669"/>
    <property type="project" value="TreeGrafter"/>
</dbReference>
<evidence type="ECO:0000256" key="1">
    <source>
        <dbReference type="ARBA" id="ARBA00008270"/>
    </source>
</evidence>
<organism evidence="2 3">
    <name type="scientific">Trinickia fusca</name>
    <dbReference type="NCBI Taxonomy" id="2419777"/>
    <lineage>
        <taxon>Bacteria</taxon>
        <taxon>Pseudomonadati</taxon>
        <taxon>Pseudomonadota</taxon>
        <taxon>Betaproteobacteria</taxon>
        <taxon>Burkholderiales</taxon>
        <taxon>Burkholderiaceae</taxon>
        <taxon>Trinickia</taxon>
    </lineage>
</organism>
<protein>
    <submittedName>
        <fullName evidence="2">PhzF family phenazine biosynthesis protein</fullName>
    </submittedName>
</protein>
<name>A0A494XWZ4_9BURK</name>
<dbReference type="EMBL" id="RBZV01000001">
    <property type="protein sequence ID" value="RKP52629.1"/>
    <property type="molecule type" value="Genomic_DNA"/>
</dbReference>
<dbReference type="OrthoDB" id="9788221at2"/>
<comment type="similarity">
    <text evidence="1">Belongs to the PhzF family.</text>
</comment>
<dbReference type="RefSeq" id="WP_121275683.1">
    <property type="nucleotide sequence ID" value="NZ_RBZV01000001.1"/>
</dbReference>
<dbReference type="PANTHER" id="PTHR13774:SF32">
    <property type="entry name" value="ANTISENSE-ENHANCING SEQUENCE 1"/>
    <property type="match status" value="1"/>
</dbReference>
<dbReference type="Gene3D" id="3.10.310.10">
    <property type="entry name" value="Diaminopimelate Epimerase, Chain A, domain 1"/>
    <property type="match status" value="2"/>
</dbReference>
<dbReference type="NCBIfam" id="TIGR00654">
    <property type="entry name" value="PhzF_family"/>
    <property type="match status" value="1"/>
</dbReference>
<dbReference type="PANTHER" id="PTHR13774">
    <property type="entry name" value="PHENAZINE BIOSYNTHESIS PROTEIN"/>
    <property type="match status" value="1"/>
</dbReference>
<evidence type="ECO:0000313" key="2">
    <source>
        <dbReference type="EMBL" id="RKP52629.1"/>
    </source>
</evidence>
<dbReference type="Gene3D" id="3.30.70.100">
    <property type="match status" value="1"/>
</dbReference>
<dbReference type="Proteomes" id="UP000280434">
    <property type="component" value="Unassembled WGS sequence"/>
</dbReference>
<reference evidence="2 3" key="1">
    <citation type="submission" date="2018-10" db="EMBL/GenBank/DDBJ databases">
        <title>Paraburkholderia sp. 7MK8-2, isolated from soil.</title>
        <authorList>
            <person name="Gao Z.-H."/>
            <person name="Qiu L.-H."/>
        </authorList>
    </citation>
    <scope>NUCLEOTIDE SEQUENCE [LARGE SCALE GENOMIC DNA]</scope>
    <source>
        <strain evidence="2 3">7MK8-2</strain>
    </source>
</reference>
<evidence type="ECO:0000313" key="3">
    <source>
        <dbReference type="Proteomes" id="UP000280434"/>
    </source>
</evidence>
<comment type="caution">
    <text evidence="2">The sequence shown here is derived from an EMBL/GenBank/DDBJ whole genome shotgun (WGS) entry which is preliminary data.</text>
</comment>
<gene>
    <name evidence="2" type="ORF">D7S89_03770</name>
</gene>
<dbReference type="Pfam" id="PF02567">
    <property type="entry name" value="PhzC-PhzF"/>
    <property type="match status" value="1"/>
</dbReference>
<dbReference type="AlphaFoldDB" id="A0A494XWZ4"/>
<proteinExistence type="inferred from homology"/>
<accession>A0A494XWZ4</accession>
<keyword evidence="3" id="KW-1185">Reference proteome</keyword>
<dbReference type="InterPro" id="IPR003719">
    <property type="entry name" value="Phenazine_PhzF-like"/>
</dbReference>